<comment type="function">
    <text evidence="7">Adds poly(A) tail to the 3' end of many RNAs, which usually targets these RNAs for decay. Plays a significant role in the global control of gene expression, through influencing the rate of transcript degradation, and in the general RNA quality control.</text>
</comment>
<organism evidence="13">
    <name type="scientific">uncultured gamma proteobacterium HF0010_01E20</name>
    <dbReference type="NCBI Taxonomy" id="710977"/>
    <lineage>
        <taxon>Bacteria</taxon>
        <taxon>Pseudomonadati</taxon>
        <taxon>Pseudomonadota</taxon>
        <taxon>Gammaproteobacteria</taxon>
        <taxon>environmental samples</taxon>
    </lineage>
</organism>
<keyword evidence="5 7" id="KW-0694">RNA-binding</keyword>
<comment type="catalytic activity">
    <reaction evidence="7">
        <text>RNA(n) + ATP = RNA(n)-3'-adenine ribonucleotide + diphosphate</text>
        <dbReference type="Rhea" id="RHEA:11332"/>
        <dbReference type="Rhea" id="RHEA-COMP:14527"/>
        <dbReference type="Rhea" id="RHEA-COMP:17347"/>
        <dbReference type="ChEBI" id="CHEBI:30616"/>
        <dbReference type="ChEBI" id="CHEBI:33019"/>
        <dbReference type="ChEBI" id="CHEBI:140395"/>
        <dbReference type="ChEBI" id="CHEBI:173115"/>
        <dbReference type="EC" id="2.7.7.19"/>
    </reaction>
</comment>
<evidence type="ECO:0000256" key="5">
    <source>
        <dbReference type="ARBA" id="ARBA00022884"/>
    </source>
</evidence>
<feature type="domain" description="Polymerase A arginine-rich C-terminal" evidence="11">
    <location>
        <begin position="339"/>
        <end position="439"/>
    </location>
</feature>
<dbReference type="SUPFAM" id="SSF81301">
    <property type="entry name" value="Nucleotidyltransferase"/>
    <property type="match status" value="1"/>
</dbReference>
<feature type="active site" evidence="7">
    <location>
        <position position="92"/>
    </location>
</feature>
<dbReference type="GO" id="GO:1990817">
    <property type="term" value="F:poly(A) RNA polymerase activity"/>
    <property type="evidence" value="ECO:0007669"/>
    <property type="project" value="UniProtKB-UniRule"/>
</dbReference>
<evidence type="ECO:0000259" key="10">
    <source>
        <dbReference type="Pfam" id="PF01743"/>
    </source>
</evidence>
<feature type="active site" evidence="7">
    <location>
        <position position="166"/>
    </location>
</feature>
<dbReference type="Pfam" id="PF01743">
    <property type="entry name" value="PolyA_pol"/>
    <property type="match status" value="1"/>
</dbReference>
<keyword evidence="1 7" id="KW-0507">mRNA processing</keyword>
<dbReference type="GO" id="GO:0005524">
    <property type="term" value="F:ATP binding"/>
    <property type="evidence" value="ECO:0007669"/>
    <property type="project" value="UniProtKB-UniRule"/>
</dbReference>
<keyword evidence="6 7" id="KW-0804">Transcription</keyword>
<dbReference type="NCBIfam" id="TIGR01942">
    <property type="entry name" value="pcnB"/>
    <property type="match status" value="1"/>
</dbReference>
<evidence type="ECO:0000259" key="12">
    <source>
        <dbReference type="Pfam" id="PF12627"/>
    </source>
</evidence>
<evidence type="ECO:0000256" key="7">
    <source>
        <dbReference type="HAMAP-Rule" id="MF_00957"/>
    </source>
</evidence>
<protein>
    <recommendedName>
        <fullName evidence="7">Poly(A) polymerase I</fullName>
        <shortName evidence="7">PAP I</shortName>
        <ecNumber evidence="7">2.7.7.19</ecNumber>
    </recommendedName>
</protein>
<dbReference type="EMBL" id="GU474841">
    <property type="protein sequence ID" value="ADI16599.1"/>
    <property type="molecule type" value="Genomic_DNA"/>
</dbReference>
<proteinExistence type="inferred from homology"/>
<dbReference type="HAMAP" id="MF_00957">
    <property type="entry name" value="PolyA_pol"/>
    <property type="match status" value="1"/>
</dbReference>
<dbReference type="AlphaFoldDB" id="E0XQA8"/>
<comment type="similarity">
    <text evidence="7 8">Belongs to the tRNA nucleotidyltransferase/poly(A) polymerase family.</text>
</comment>
<feature type="active site" evidence="7">
    <location>
        <position position="90"/>
    </location>
</feature>
<evidence type="ECO:0000256" key="9">
    <source>
        <dbReference type="SAM" id="MobiDB-lite"/>
    </source>
</evidence>
<dbReference type="CDD" id="cd05398">
    <property type="entry name" value="NT_ClassII-CCAase"/>
    <property type="match status" value="1"/>
</dbReference>
<dbReference type="Gene3D" id="1.10.3090.10">
    <property type="entry name" value="cca-adding enzyme, domain 2"/>
    <property type="match status" value="1"/>
</dbReference>
<dbReference type="InterPro" id="IPR052191">
    <property type="entry name" value="tRNA_ntf/polyA_polymerase_I"/>
</dbReference>
<keyword evidence="3 7" id="KW-0547">Nucleotide-binding</keyword>
<dbReference type="InterPro" id="IPR043519">
    <property type="entry name" value="NT_sf"/>
</dbReference>
<dbReference type="InterPro" id="IPR010206">
    <property type="entry name" value="PolA_pol_I"/>
</dbReference>
<dbReference type="PANTHER" id="PTHR43051">
    <property type="entry name" value="POLYNUCLEOTIDE ADENYLYLTRANSFERASE FAMILY PROTEIN"/>
    <property type="match status" value="1"/>
</dbReference>
<evidence type="ECO:0000259" key="11">
    <source>
        <dbReference type="Pfam" id="PF12626"/>
    </source>
</evidence>
<dbReference type="InterPro" id="IPR032828">
    <property type="entry name" value="PolyA_RNA-bd"/>
</dbReference>
<sequence length="447" mass="51135">MGKTTAPEYSAQKDTTARPARAILKNMLKFFRRKGTKAPKPNRVREHAIRKQISDTNALTVIEVLNANGFQAYLVGGCVRDALCGVKPKDFDVATNATLETVRQLFRRSRIVGKRFPIVHVRFGRDLIEVSTFRQSISDKIVHDDKGMILRDNAFGTLHEDAFRRDFTANALYYDPNSDEIIDFVDGVADIKRKLLRFIGDPKTRLAEDPVRMLRAIRFSAKLGFSIDQQILNYTNETANSLKTVSPARLFDEFLKLFLSGYAEQVWRQVRETPIAGALFPCCIPSSPLVLAAMRNTDERILSGASVTPGFLIAVLLWDDFCARSLDQDDPEDDPAFTTLKNQQSYVAIPRRFGTFAREVWLIQERLHKRNLKSLDRLATHKRFRAGYDFLCLQAESNEQIAPIADWWTAFQTADEFGRQTLVSQLPKTPRKRRRNRNRTKMTEKIQ</sequence>
<dbReference type="GO" id="GO:0006397">
    <property type="term" value="P:mRNA processing"/>
    <property type="evidence" value="ECO:0007669"/>
    <property type="project" value="UniProtKB-KW"/>
</dbReference>
<evidence type="ECO:0000256" key="4">
    <source>
        <dbReference type="ARBA" id="ARBA00022840"/>
    </source>
</evidence>
<keyword evidence="2 7" id="KW-0808">Transferase</keyword>
<evidence type="ECO:0000256" key="3">
    <source>
        <dbReference type="ARBA" id="ARBA00022741"/>
    </source>
</evidence>
<dbReference type="Pfam" id="PF12626">
    <property type="entry name" value="PolyA_pol_arg_C"/>
    <property type="match status" value="1"/>
</dbReference>
<name>E0XQA8_9GAMM</name>
<dbReference type="InterPro" id="IPR002646">
    <property type="entry name" value="PolA_pol_head_dom"/>
</dbReference>
<dbReference type="SUPFAM" id="SSF81891">
    <property type="entry name" value="Poly A polymerase C-terminal region-like"/>
    <property type="match status" value="1"/>
</dbReference>
<dbReference type="GO" id="GO:0003723">
    <property type="term" value="F:RNA binding"/>
    <property type="evidence" value="ECO:0007669"/>
    <property type="project" value="UniProtKB-UniRule"/>
</dbReference>
<feature type="region of interest" description="Disordered" evidence="9">
    <location>
        <begin position="425"/>
        <end position="447"/>
    </location>
</feature>
<feature type="compositionally biased region" description="Basic residues" evidence="9">
    <location>
        <begin position="429"/>
        <end position="440"/>
    </location>
</feature>
<gene>
    <name evidence="7" type="primary">pcnB</name>
</gene>
<evidence type="ECO:0000256" key="6">
    <source>
        <dbReference type="ARBA" id="ARBA00023163"/>
    </source>
</evidence>
<dbReference type="GO" id="GO:0043633">
    <property type="term" value="P:polyadenylation-dependent RNA catabolic process"/>
    <property type="evidence" value="ECO:0007669"/>
    <property type="project" value="InterPro"/>
</dbReference>
<dbReference type="PANTHER" id="PTHR43051:SF1">
    <property type="entry name" value="POLYNUCLEOTIDE ADENYLYLTRANSFERASE FAMILY PROTEIN"/>
    <property type="match status" value="1"/>
</dbReference>
<dbReference type="EC" id="2.7.7.19" evidence="7"/>
<evidence type="ECO:0000256" key="8">
    <source>
        <dbReference type="RuleBase" id="RU003953"/>
    </source>
</evidence>
<dbReference type="Gene3D" id="3.30.460.10">
    <property type="entry name" value="Beta Polymerase, domain 2"/>
    <property type="match status" value="1"/>
</dbReference>
<dbReference type="Pfam" id="PF12627">
    <property type="entry name" value="PolyA_pol_RNAbd"/>
    <property type="match status" value="1"/>
</dbReference>
<feature type="domain" description="Poly A polymerase head" evidence="10">
    <location>
        <begin position="72"/>
        <end position="197"/>
    </location>
</feature>
<evidence type="ECO:0000313" key="13">
    <source>
        <dbReference type="EMBL" id="ADI16599.1"/>
    </source>
</evidence>
<reference evidence="13" key="1">
    <citation type="journal article" date="2011" name="Environ. Microbiol.">
        <title>Time-series analyses of Monterey Bay coastal microbial picoplankton using a 'genome proxy' microarray.</title>
        <authorList>
            <person name="Rich V.I."/>
            <person name="Pham V.D."/>
            <person name="Eppley J."/>
            <person name="Shi Y."/>
            <person name="DeLong E.F."/>
        </authorList>
    </citation>
    <scope>NUCLEOTIDE SEQUENCE</scope>
</reference>
<evidence type="ECO:0000256" key="2">
    <source>
        <dbReference type="ARBA" id="ARBA00022679"/>
    </source>
</evidence>
<accession>E0XQA8</accession>
<feature type="domain" description="tRNA nucleotidyltransferase/poly(A) polymerase RNA and SrmB- binding" evidence="12">
    <location>
        <begin position="224"/>
        <end position="281"/>
    </location>
</feature>
<evidence type="ECO:0000256" key="1">
    <source>
        <dbReference type="ARBA" id="ARBA00022664"/>
    </source>
</evidence>
<keyword evidence="4 7" id="KW-0067">ATP-binding</keyword>
<dbReference type="InterPro" id="IPR025866">
    <property type="entry name" value="PolyA_pol_arg_C_dom"/>
</dbReference>